<gene>
    <name evidence="2" type="ORF">BN11_430010</name>
</gene>
<accession>W6K048</accession>
<dbReference type="Proteomes" id="UP000035763">
    <property type="component" value="Unassembled WGS sequence"/>
</dbReference>
<evidence type="ECO:0000256" key="1">
    <source>
        <dbReference type="SAM" id="Coils"/>
    </source>
</evidence>
<evidence type="ECO:0000313" key="3">
    <source>
        <dbReference type="Proteomes" id="UP000035763"/>
    </source>
</evidence>
<feature type="coiled-coil region" evidence="1">
    <location>
        <begin position="35"/>
        <end position="62"/>
    </location>
</feature>
<evidence type="ECO:0000313" key="2">
    <source>
        <dbReference type="EMBL" id="CCH74370.1"/>
    </source>
</evidence>
<feature type="coiled-coil region" evidence="1">
    <location>
        <begin position="135"/>
        <end position="162"/>
    </location>
</feature>
<keyword evidence="3" id="KW-1185">Reference proteome</keyword>
<proteinExistence type="predicted"/>
<dbReference type="AlphaFoldDB" id="W6K048"/>
<organism evidence="2 3">
    <name type="scientific">Nostocoides australiense Ben110</name>
    <dbReference type="NCBI Taxonomy" id="1193182"/>
    <lineage>
        <taxon>Bacteria</taxon>
        <taxon>Bacillati</taxon>
        <taxon>Actinomycetota</taxon>
        <taxon>Actinomycetes</taxon>
        <taxon>Micrococcales</taxon>
        <taxon>Intrasporangiaceae</taxon>
        <taxon>Nostocoides</taxon>
    </lineage>
</organism>
<sequence length="179" mass="19697">MAEHGSAPTQTGGGLAAGEREQLLYVLESRFAPALEAATAAVRDAERVLAEARSRLARAESAANAPYASDPLIFMRRSVEDEVDGLERKTTERKVRASYRFLLDRSVELAMAEVARFHDDQATLHRELAEGVDACRAAEGRAAEALVEAQRMQERVRASEQTARRGLHLLQEKLGPNRS</sequence>
<keyword evidence="1" id="KW-0175">Coiled coil</keyword>
<protein>
    <submittedName>
        <fullName evidence="2">Uncharacterized protein</fullName>
    </submittedName>
</protein>
<dbReference type="OrthoDB" id="4869457at2"/>
<dbReference type="RefSeq" id="WP_048694970.1">
    <property type="nucleotide sequence ID" value="NZ_HG764815.1"/>
</dbReference>
<comment type="caution">
    <text evidence="2">The sequence shown here is derived from an EMBL/GenBank/DDBJ whole genome shotgun (WGS) entry which is preliminary data.</text>
</comment>
<reference evidence="2 3" key="1">
    <citation type="journal article" date="2013" name="ISME J.">
        <title>A metabolic model for members of the genus Tetrasphaera involved in enhanced biological phosphorus removal.</title>
        <authorList>
            <person name="Kristiansen R."/>
            <person name="Nguyen H.T.T."/>
            <person name="Saunders A.M."/>
            <person name="Nielsen J.L."/>
            <person name="Wimmer R."/>
            <person name="Le V.Q."/>
            <person name="McIlroy S.J."/>
            <person name="Petrovski S."/>
            <person name="Seviour R.J."/>
            <person name="Calteau A."/>
            <person name="Nielsen K.L."/>
            <person name="Nielsen P.H."/>
        </authorList>
    </citation>
    <scope>NUCLEOTIDE SEQUENCE [LARGE SCALE GENOMIC DNA]</scope>
    <source>
        <strain evidence="2 3">Ben110</strain>
    </source>
</reference>
<name>W6K048_9MICO</name>
<dbReference type="EMBL" id="CAJA01000368">
    <property type="protein sequence ID" value="CCH74370.1"/>
    <property type="molecule type" value="Genomic_DNA"/>
</dbReference>